<gene>
    <name evidence="2" type="ORF">SAMN04489724_3848</name>
</gene>
<dbReference type="RefSeq" id="WP_091696430.1">
    <property type="nucleotide sequence ID" value="NZ_FPBF01000006.1"/>
</dbReference>
<dbReference type="Pfam" id="PF13173">
    <property type="entry name" value="AAA_14"/>
    <property type="match status" value="1"/>
</dbReference>
<name>A0A1I7DB55_9BACT</name>
<feature type="domain" description="AAA" evidence="1">
    <location>
        <begin position="31"/>
        <end position="154"/>
    </location>
</feature>
<evidence type="ECO:0000259" key="1">
    <source>
        <dbReference type="Pfam" id="PF13173"/>
    </source>
</evidence>
<dbReference type="OrthoDB" id="9768467at2"/>
<evidence type="ECO:0000313" key="2">
    <source>
        <dbReference type="EMBL" id="SFU08860.1"/>
    </source>
</evidence>
<accession>A0A1I7DB55</accession>
<dbReference type="SUPFAM" id="SSF52540">
    <property type="entry name" value="P-loop containing nucleoside triphosphate hydrolases"/>
    <property type="match status" value="1"/>
</dbReference>
<dbReference type="InterPro" id="IPR027417">
    <property type="entry name" value="P-loop_NTPase"/>
</dbReference>
<keyword evidence="3" id="KW-1185">Reference proteome</keyword>
<organism evidence="2 3">
    <name type="scientific">Algoriphagus locisalis</name>
    <dbReference type="NCBI Taxonomy" id="305507"/>
    <lineage>
        <taxon>Bacteria</taxon>
        <taxon>Pseudomonadati</taxon>
        <taxon>Bacteroidota</taxon>
        <taxon>Cytophagia</taxon>
        <taxon>Cytophagales</taxon>
        <taxon>Cyclobacteriaceae</taxon>
        <taxon>Algoriphagus</taxon>
    </lineage>
</organism>
<dbReference type="EMBL" id="FPBF01000006">
    <property type="protein sequence ID" value="SFU08860.1"/>
    <property type="molecule type" value="Genomic_DNA"/>
</dbReference>
<proteinExistence type="predicted"/>
<dbReference type="PANTHER" id="PTHR42990">
    <property type="entry name" value="ATPASE"/>
    <property type="match status" value="1"/>
</dbReference>
<sequence>MDELLEISDQLIRSTDTTFKRYLFDQIDWNERLIGIKGARGTGKTTLVLQYLKENQSLGKKVAYFSLDELYFLSNNLVDAAKDFYQSGGNILVVDEVHKYGNWSREIKNLYDRYPNLQLIFTGSSIIDITRVEGDLSRRAVINELHGLSYREYLAFQHGMQFPTVVLDQLTSDRVSLQELFPEDFKPLQYLKDYIRNGYFPFSGTNEEMYYKKLRQLVRTIVEYDMAEIKGFDIRNGKKILQLLYIIAQQVPFKPNITALSEKTQIHRNSLSNYLLYLSEARLIDLQYPAGISISMLQKPEKILLNNTNFLFAISEKTPEKGTVRETFFNSLVKVNHRINLSTSVDFLVDDKYQFEIGGKNKSRKQIKTENTWIVKDDLEFPAGNSIPLWIFGFLY</sequence>
<evidence type="ECO:0000313" key="3">
    <source>
        <dbReference type="Proteomes" id="UP000199673"/>
    </source>
</evidence>
<reference evidence="3" key="1">
    <citation type="submission" date="2016-10" db="EMBL/GenBank/DDBJ databases">
        <authorList>
            <person name="Varghese N."/>
            <person name="Submissions S."/>
        </authorList>
    </citation>
    <scope>NUCLEOTIDE SEQUENCE [LARGE SCALE GENOMIC DNA]</scope>
    <source>
        <strain evidence="3">DSM 23445</strain>
    </source>
</reference>
<dbReference type="Gene3D" id="3.40.50.300">
    <property type="entry name" value="P-loop containing nucleotide triphosphate hydrolases"/>
    <property type="match status" value="1"/>
</dbReference>
<protein>
    <recommendedName>
        <fullName evidence="1">AAA domain-containing protein</fullName>
    </recommendedName>
</protein>
<dbReference type="AlphaFoldDB" id="A0A1I7DB55"/>
<dbReference type="STRING" id="305507.SAMN04489724_3848"/>
<dbReference type="Proteomes" id="UP000199673">
    <property type="component" value="Unassembled WGS sequence"/>
</dbReference>
<dbReference type="InterPro" id="IPR041682">
    <property type="entry name" value="AAA_14"/>
</dbReference>
<dbReference type="PANTHER" id="PTHR42990:SF1">
    <property type="entry name" value="AAA+ ATPASE DOMAIN-CONTAINING PROTEIN"/>
    <property type="match status" value="1"/>
</dbReference>